<accession>A0A7W7CUS6</accession>
<keyword evidence="2" id="KW-1185">Reference proteome</keyword>
<evidence type="ECO:0000313" key="2">
    <source>
        <dbReference type="Proteomes" id="UP000542742"/>
    </source>
</evidence>
<comment type="caution">
    <text evidence="1">The sequence shown here is derived from an EMBL/GenBank/DDBJ whole genome shotgun (WGS) entry which is preliminary data.</text>
</comment>
<sequence length="603" mass="66651">MVVAADYAWAIETYALDLNFCLTFVRGLEPDEVIERLGGADPVPVRGSGRALSGAGPIRTWVDERGAEHPTELDYVAVTRAGDWAMIIEPNGFLCTGDEVVRVLSAGGEMVSLYFNENTTPQFSFALDGRRIVVFDPGHPPGRYGDDPGRLDGLLAELGFVTAAAPDDELWAEEYDEEYLERALALMERITGVRWDADFLANATFSCAGVGPDAAARPWYDEVREELAAHADDTVPEGDFDRWGERDVSDPRIRALGSAGVRLFREDRELATAIAYAPAELIERMARWAWERPFRMAGLSGEAWLAPIRDRVRRGELVPPEEVRLVEDRMDAHLRSVLPPWFDEDQRRNNARALVVGWDSHGPVADLCWAFARAEGAGGGAWPALFADLRRDFPDLAGVVIPPPGEPPVERAAVRRKRERREREWAEYDRQEAERRWGGRVPADERLLDPEVRMYAADLARADREVLDRIAAADPRTQRAMAAWAVRACCTRAGLIGADWVEAGVSALERGDPPPPWFADFEAAFARWQGVPKESLIRTASFQTDADPGAPPRIEPAVLALGAVLGARHDNPLVAVLDPLRTALMLDDPATVLAGLRVAFRLA</sequence>
<dbReference type="Proteomes" id="UP000542742">
    <property type="component" value="Unassembled WGS sequence"/>
</dbReference>
<name>A0A7W7CUS6_9ACTN</name>
<dbReference type="RefSeq" id="WP_184952281.1">
    <property type="nucleotide sequence ID" value="NZ_BOMC01000055.1"/>
</dbReference>
<protein>
    <submittedName>
        <fullName evidence="1">Uncharacterized protein</fullName>
    </submittedName>
</protein>
<dbReference type="EMBL" id="JACHMF010000001">
    <property type="protein sequence ID" value="MBB4693693.1"/>
    <property type="molecule type" value="Genomic_DNA"/>
</dbReference>
<dbReference type="AlphaFoldDB" id="A0A7W7CUS6"/>
<dbReference type="InterPro" id="IPR045592">
    <property type="entry name" value="DUF6461"/>
</dbReference>
<dbReference type="Pfam" id="PF20062">
    <property type="entry name" value="DUF6461"/>
    <property type="match status" value="1"/>
</dbReference>
<reference evidence="1 2" key="1">
    <citation type="submission" date="2020-08" db="EMBL/GenBank/DDBJ databases">
        <title>Sequencing the genomes of 1000 actinobacteria strains.</title>
        <authorList>
            <person name="Klenk H.-P."/>
        </authorList>
    </citation>
    <scope>NUCLEOTIDE SEQUENCE [LARGE SCALE GENOMIC DNA]</scope>
    <source>
        <strain evidence="1 2">DSM 45518</strain>
    </source>
</reference>
<evidence type="ECO:0000313" key="1">
    <source>
        <dbReference type="EMBL" id="MBB4693693.1"/>
    </source>
</evidence>
<organism evidence="1 2">
    <name type="scientific">Paractinoplanes abujensis</name>
    <dbReference type="NCBI Taxonomy" id="882441"/>
    <lineage>
        <taxon>Bacteria</taxon>
        <taxon>Bacillati</taxon>
        <taxon>Actinomycetota</taxon>
        <taxon>Actinomycetes</taxon>
        <taxon>Micromonosporales</taxon>
        <taxon>Micromonosporaceae</taxon>
        <taxon>Paractinoplanes</taxon>
    </lineage>
</organism>
<gene>
    <name evidence="1" type="ORF">BKA14_003841</name>
</gene>
<proteinExistence type="predicted"/>